<dbReference type="InterPro" id="IPR026960">
    <property type="entry name" value="RVT-Znf"/>
</dbReference>
<feature type="domain" description="Reverse transcriptase zinc-binding" evidence="1">
    <location>
        <begin position="30"/>
        <end position="109"/>
    </location>
</feature>
<name>A0AAV5DGZ1_ELECO</name>
<reference evidence="2" key="2">
    <citation type="submission" date="2021-12" db="EMBL/GenBank/DDBJ databases">
        <title>Resequencing data analysis of finger millet.</title>
        <authorList>
            <person name="Hatakeyama M."/>
            <person name="Aluri S."/>
            <person name="Balachadran M.T."/>
            <person name="Sivarajan S.R."/>
            <person name="Poveda L."/>
            <person name="Shimizu-Inatsugi R."/>
            <person name="Schlapbach R."/>
            <person name="Sreeman S.M."/>
            <person name="Shimizu K.K."/>
        </authorList>
    </citation>
    <scope>NUCLEOTIDE SEQUENCE</scope>
</reference>
<evidence type="ECO:0000313" key="2">
    <source>
        <dbReference type="EMBL" id="GJN10304.1"/>
    </source>
</evidence>
<dbReference type="Pfam" id="PF13966">
    <property type="entry name" value="zf-RVT"/>
    <property type="match status" value="1"/>
</dbReference>
<dbReference type="EMBL" id="BQKI01000017">
    <property type="protein sequence ID" value="GJN10304.1"/>
    <property type="molecule type" value="Genomic_DNA"/>
</dbReference>
<proteinExistence type="predicted"/>
<evidence type="ECO:0000259" key="1">
    <source>
        <dbReference type="Pfam" id="PF13966"/>
    </source>
</evidence>
<dbReference type="Proteomes" id="UP001054889">
    <property type="component" value="Unassembled WGS sequence"/>
</dbReference>
<evidence type="ECO:0000313" key="3">
    <source>
        <dbReference type="Proteomes" id="UP001054889"/>
    </source>
</evidence>
<comment type="caution">
    <text evidence="2">The sequence shown here is derived from an EMBL/GenBank/DDBJ whole genome shotgun (WGS) entry which is preliminary data.</text>
</comment>
<reference evidence="2" key="1">
    <citation type="journal article" date="2018" name="DNA Res.">
        <title>Multiple hybrid de novo genome assembly of finger millet, an orphan allotetraploid crop.</title>
        <authorList>
            <person name="Hatakeyama M."/>
            <person name="Aluri S."/>
            <person name="Balachadran M.T."/>
            <person name="Sivarajan S.R."/>
            <person name="Patrignani A."/>
            <person name="Gruter S."/>
            <person name="Poveda L."/>
            <person name="Shimizu-Inatsugi R."/>
            <person name="Baeten J."/>
            <person name="Francoijs K.J."/>
            <person name="Nataraja K.N."/>
            <person name="Reddy Y.A.N."/>
            <person name="Phadnis S."/>
            <person name="Ravikumar R.L."/>
            <person name="Schlapbach R."/>
            <person name="Sreeman S.M."/>
            <person name="Shimizu K.K."/>
        </authorList>
    </citation>
    <scope>NUCLEOTIDE SEQUENCE</scope>
</reference>
<organism evidence="2 3">
    <name type="scientific">Eleusine coracana subsp. coracana</name>
    <dbReference type="NCBI Taxonomy" id="191504"/>
    <lineage>
        <taxon>Eukaryota</taxon>
        <taxon>Viridiplantae</taxon>
        <taxon>Streptophyta</taxon>
        <taxon>Embryophyta</taxon>
        <taxon>Tracheophyta</taxon>
        <taxon>Spermatophyta</taxon>
        <taxon>Magnoliopsida</taxon>
        <taxon>Liliopsida</taxon>
        <taxon>Poales</taxon>
        <taxon>Poaceae</taxon>
        <taxon>PACMAD clade</taxon>
        <taxon>Chloridoideae</taxon>
        <taxon>Cynodonteae</taxon>
        <taxon>Eleusininae</taxon>
        <taxon>Eleusine</taxon>
    </lineage>
</organism>
<accession>A0AAV5DGZ1</accession>
<gene>
    <name evidence="2" type="primary">ga28387</name>
    <name evidence="2" type="ORF">PR202_ga28387</name>
</gene>
<keyword evidence="3" id="KW-1185">Reference proteome</keyword>
<protein>
    <recommendedName>
        <fullName evidence="1">Reverse transcriptase zinc-binding domain-containing protein</fullName>
    </recommendedName>
</protein>
<sequence>MLADFSLTIEPDHRRCPWEDEAHRLSSLVIYKSVVSSDSGCGYYKFVWENCAPPRVKFFGWLLVQNQIQTKNYLLKKNCVDSDLCELCNTYVESVAHLIAGCEFAAGFWRRLGITLTEGDVSQLWEVQPLAALPRAHFNALLLLCCWRLWKHRHDVVFRSMPPCYARLLVGCRKDAELWSCRLPQADRYVTHAWVSLFSSQPPYVSIISDM</sequence>
<dbReference type="AlphaFoldDB" id="A0AAV5DGZ1"/>